<feature type="transmembrane region" description="Helical" evidence="1">
    <location>
        <begin position="83"/>
        <end position="104"/>
    </location>
</feature>
<keyword evidence="1" id="KW-1133">Transmembrane helix</keyword>
<comment type="caution">
    <text evidence="2">The sequence shown here is derived from an EMBL/GenBank/DDBJ whole genome shotgun (WGS) entry which is preliminary data.</text>
</comment>
<dbReference type="EMBL" id="BAAAIZ010000090">
    <property type="protein sequence ID" value="GAA1431785.1"/>
    <property type="molecule type" value="Genomic_DNA"/>
</dbReference>
<name>A0ABN1Z5T1_9ACTN</name>
<dbReference type="Proteomes" id="UP001500973">
    <property type="component" value="Unassembled WGS sequence"/>
</dbReference>
<accession>A0ABN1Z5T1</accession>
<evidence type="ECO:0000313" key="3">
    <source>
        <dbReference type="Proteomes" id="UP001500973"/>
    </source>
</evidence>
<keyword evidence="3" id="KW-1185">Reference proteome</keyword>
<dbReference type="RefSeq" id="WP_344015535.1">
    <property type="nucleotide sequence ID" value="NZ_BAAAIZ010000090.1"/>
</dbReference>
<evidence type="ECO:0000256" key="1">
    <source>
        <dbReference type="SAM" id="Phobius"/>
    </source>
</evidence>
<feature type="transmembrane region" description="Helical" evidence="1">
    <location>
        <begin position="43"/>
        <end position="63"/>
    </location>
</feature>
<protein>
    <submittedName>
        <fullName evidence="2">Uncharacterized protein</fullName>
    </submittedName>
</protein>
<sequence>MYLAAPEGAVFGALGAGGLAFALALFLALGVKGEGRVRLKDNPAMICGFVASTAFSAAGSIWSNPERITSQGLTGLGVGSGSGPFGNVGIGAVALVLLILMTCWRLTPLRGAILGLIAGIVWPAAGDGTLWAIPSELAAAVLMMIGG</sequence>
<organism evidence="2 3">
    <name type="scientific">Streptomyces thermospinosisporus</name>
    <dbReference type="NCBI Taxonomy" id="161482"/>
    <lineage>
        <taxon>Bacteria</taxon>
        <taxon>Bacillati</taxon>
        <taxon>Actinomycetota</taxon>
        <taxon>Actinomycetes</taxon>
        <taxon>Kitasatosporales</taxon>
        <taxon>Streptomycetaceae</taxon>
        <taxon>Streptomyces</taxon>
    </lineage>
</organism>
<keyword evidence="1" id="KW-0472">Membrane</keyword>
<reference evidence="3" key="1">
    <citation type="journal article" date="2019" name="Int. J. Syst. Evol. Microbiol.">
        <title>The Global Catalogue of Microorganisms (GCM) 10K type strain sequencing project: providing services to taxonomists for standard genome sequencing and annotation.</title>
        <authorList>
            <consortium name="The Broad Institute Genomics Platform"/>
            <consortium name="The Broad Institute Genome Sequencing Center for Infectious Disease"/>
            <person name="Wu L."/>
            <person name="Ma J."/>
        </authorList>
    </citation>
    <scope>NUCLEOTIDE SEQUENCE [LARGE SCALE GENOMIC DNA]</scope>
    <source>
        <strain evidence="3">JCM 11756</strain>
    </source>
</reference>
<feature type="transmembrane region" description="Helical" evidence="1">
    <location>
        <begin position="12"/>
        <end position="31"/>
    </location>
</feature>
<gene>
    <name evidence="2" type="ORF">GCM10009601_51500</name>
</gene>
<proteinExistence type="predicted"/>
<feature type="transmembrane region" description="Helical" evidence="1">
    <location>
        <begin position="111"/>
        <end position="133"/>
    </location>
</feature>
<evidence type="ECO:0000313" key="2">
    <source>
        <dbReference type="EMBL" id="GAA1431785.1"/>
    </source>
</evidence>
<keyword evidence="1" id="KW-0812">Transmembrane</keyword>